<dbReference type="Pfam" id="PF00005">
    <property type="entry name" value="ABC_tran"/>
    <property type="match status" value="1"/>
</dbReference>
<keyword evidence="4" id="KW-0547">Nucleotide-binding</keyword>
<keyword evidence="10" id="KW-1185">Reference proteome</keyword>
<gene>
    <name evidence="9" type="ORF">FZ934_15875</name>
</gene>
<evidence type="ECO:0000256" key="3">
    <source>
        <dbReference type="ARBA" id="ARBA00022519"/>
    </source>
</evidence>
<dbReference type="KEGG" id="rgr:FZ934_15875"/>
<dbReference type="GO" id="GO:0016887">
    <property type="term" value="F:ATP hydrolysis activity"/>
    <property type="evidence" value="ECO:0007669"/>
    <property type="project" value="InterPro"/>
</dbReference>
<evidence type="ECO:0000313" key="9">
    <source>
        <dbReference type="EMBL" id="QFY61749.1"/>
    </source>
</evidence>
<dbReference type="PANTHER" id="PTHR42781">
    <property type="entry name" value="SPERMIDINE/PUTRESCINE IMPORT ATP-BINDING PROTEIN POTA"/>
    <property type="match status" value="1"/>
</dbReference>
<dbReference type="PROSITE" id="PS50893">
    <property type="entry name" value="ABC_TRANSPORTER_2"/>
    <property type="match status" value="1"/>
</dbReference>
<dbReference type="SMART" id="SM00382">
    <property type="entry name" value="AAA"/>
    <property type="match status" value="1"/>
</dbReference>
<name>A0A5Q0CDB7_9HYPH</name>
<evidence type="ECO:0000313" key="10">
    <source>
        <dbReference type="Proteomes" id="UP000326881"/>
    </source>
</evidence>
<reference evidence="9 10" key="1">
    <citation type="submission" date="2019-08" db="EMBL/GenBank/DDBJ databases">
        <title>Prosopis cineraria nodule microbiome.</title>
        <authorList>
            <person name="Ali R."/>
            <person name="Chaluvadi S.R."/>
            <person name="Wang X."/>
        </authorList>
    </citation>
    <scope>NUCLEOTIDE SEQUENCE [LARGE SCALE GENOMIC DNA]</scope>
    <source>
        <strain evidence="9 10">BG7</strain>
    </source>
</reference>
<evidence type="ECO:0000256" key="7">
    <source>
        <dbReference type="ARBA" id="ARBA00023136"/>
    </source>
</evidence>
<dbReference type="InterPro" id="IPR003439">
    <property type="entry name" value="ABC_transporter-like_ATP-bd"/>
</dbReference>
<dbReference type="PANTHER" id="PTHR42781:SF1">
    <property type="entry name" value="THIAMINE IMPORT ATP-BINDING PROTEIN THIQ"/>
    <property type="match status" value="1"/>
</dbReference>
<evidence type="ECO:0000256" key="4">
    <source>
        <dbReference type="ARBA" id="ARBA00022741"/>
    </source>
</evidence>
<dbReference type="InterPro" id="IPR003593">
    <property type="entry name" value="AAA+_ATPase"/>
</dbReference>
<evidence type="ECO:0000256" key="1">
    <source>
        <dbReference type="ARBA" id="ARBA00022448"/>
    </source>
</evidence>
<dbReference type="InterPro" id="IPR050093">
    <property type="entry name" value="ABC_SmlMolc_Importer"/>
</dbReference>
<protein>
    <submittedName>
        <fullName evidence="9">ATP-binding cassette domain-containing protein</fullName>
    </submittedName>
</protein>
<dbReference type="OrthoDB" id="9802264at2"/>
<evidence type="ECO:0000256" key="6">
    <source>
        <dbReference type="ARBA" id="ARBA00022967"/>
    </source>
</evidence>
<evidence type="ECO:0000256" key="2">
    <source>
        <dbReference type="ARBA" id="ARBA00022475"/>
    </source>
</evidence>
<dbReference type="SUPFAM" id="SSF52540">
    <property type="entry name" value="P-loop containing nucleoside triphosphate hydrolases"/>
    <property type="match status" value="1"/>
</dbReference>
<keyword evidence="2" id="KW-1003">Cell membrane</keyword>
<evidence type="ECO:0000256" key="5">
    <source>
        <dbReference type="ARBA" id="ARBA00022840"/>
    </source>
</evidence>
<dbReference type="RefSeq" id="WP_153271838.1">
    <property type="nucleotide sequence ID" value="NZ_CP043498.1"/>
</dbReference>
<dbReference type="Proteomes" id="UP000326881">
    <property type="component" value="Chromosome"/>
</dbReference>
<keyword evidence="6" id="KW-1278">Translocase</keyword>
<dbReference type="Gene3D" id="3.40.50.300">
    <property type="entry name" value="P-loop containing nucleotide triphosphate hydrolases"/>
    <property type="match status" value="1"/>
</dbReference>
<dbReference type="EMBL" id="CP043498">
    <property type="protein sequence ID" value="QFY61749.1"/>
    <property type="molecule type" value="Genomic_DNA"/>
</dbReference>
<keyword evidence="5 9" id="KW-0067">ATP-binding</keyword>
<dbReference type="GO" id="GO:0005524">
    <property type="term" value="F:ATP binding"/>
    <property type="evidence" value="ECO:0007669"/>
    <property type="project" value="UniProtKB-KW"/>
</dbReference>
<evidence type="ECO:0000259" key="8">
    <source>
        <dbReference type="PROSITE" id="PS50893"/>
    </source>
</evidence>
<dbReference type="AlphaFoldDB" id="A0A5Q0CDB7"/>
<keyword evidence="3" id="KW-0997">Cell inner membrane</keyword>
<organism evidence="9 10">
    <name type="scientific">Rhizobium grahamii</name>
    <dbReference type="NCBI Taxonomy" id="1120045"/>
    <lineage>
        <taxon>Bacteria</taxon>
        <taxon>Pseudomonadati</taxon>
        <taxon>Pseudomonadota</taxon>
        <taxon>Alphaproteobacteria</taxon>
        <taxon>Hyphomicrobiales</taxon>
        <taxon>Rhizobiaceae</taxon>
        <taxon>Rhizobium/Agrobacterium group</taxon>
        <taxon>Rhizobium</taxon>
    </lineage>
</organism>
<dbReference type="InterPro" id="IPR027417">
    <property type="entry name" value="P-loop_NTPase"/>
</dbReference>
<accession>A0A5Q0CDB7</accession>
<sequence>MADGIEMQNVRLRLGQHSFHFDCKLPRAAVIAVTGPSGAGKSTFLNLLAGFDIPEQGRILVAGEDITREHPSRRPVSLVFQDNNLFAHLDVFTNVGLGINPSLKLSATDRSAISEALTKVGLDNFEKRMPSTLSGGERQRVPFARALVRKRPLLLLDEPFAALDPALRNDMATLLLELHRETNNTVVIVSHDPDEVRKIADHAIFIDVGSIVADAPIEQFIEQKDHFGVVQFLRG</sequence>
<proteinExistence type="predicted"/>
<feature type="domain" description="ABC transporter" evidence="8">
    <location>
        <begin position="5"/>
        <end position="233"/>
    </location>
</feature>
<keyword evidence="1" id="KW-0813">Transport</keyword>
<keyword evidence="7" id="KW-0472">Membrane</keyword>